<protein>
    <recommendedName>
        <fullName evidence="2">Transcriptional regulator</fullName>
    </recommendedName>
</protein>
<dbReference type="InterPro" id="IPR015421">
    <property type="entry name" value="PyrdxlP-dep_Trfase_major"/>
</dbReference>
<sequence length="72" mass="8696">MEKIPFIDLKRSYEVYKEEIEKKVLEVLRSGIYLNGPQTQELENLLAKIFRYFLCCWCFFRNRGSVSYFKSS</sequence>
<comment type="caution">
    <text evidence="1">The sequence shown here is derived from an EMBL/GenBank/DDBJ whole genome shotgun (WGS) entry which is preliminary data.</text>
</comment>
<gene>
    <name evidence="1" type="ORF">ENT66_01100</name>
</gene>
<dbReference type="Gene3D" id="3.40.640.10">
    <property type="entry name" value="Type I PLP-dependent aspartate aminotransferase-like (Major domain)"/>
    <property type="match status" value="1"/>
</dbReference>
<evidence type="ECO:0000313" key="1">
    <source>
        <dbReference type="EMBL" id="HGQ85019.1"/>
    </source>
</evidence>
<accession>A0A7C4JPW5</accession>
<dbReference type="AlphaFoldDB" id="A0A7C4JPW5"/>
<name>A0A7C4JPW5_9BACT</name>
<dbReference type="EMBL" id="DSZN01000015">
    <property type="protein sequence ID" value="HGQ85019.1"/>
    <property type="molecule type" value="Genomic_DNA"/>
</dbReference>
<reference evidence="1" key="1">
    <citation type="journal article" date="2020" name="mSystems">
        <title>Genome- and Community-Level Interaction Insights into Carbon Utilization and Element Cycling Functions of Hydrothermarchaeota in Hydrothermal Sediment.</title>
        <authorList>
            <person name="Zhou Z."/>
            <person name="Liu Y."/>
            <person name="Xu W."/>
            <person name="Pan J."/>
            <person name="Luo Z.H."/>
            <person name="Li M."/>
        </authorList>
    </citation>
    <scope>NUCLEOTIDE SEQUENCE [LARGE SCALE GENOMIC DNA]</scope>
    <source>
        <strain evidence="1">SpSt-6</strain>
    </source>
</reference>
<organism evidence="1">
    <name type="scientific">Thermodesulfobacterium geofontis</name>
    <dbReference type="NCBI Taxonomy" id="1295609"/>
    <lineage>
        <taxon>Bacteria</taxon>
        <taxon>Pseudomonadati</taxon>
        <taxon>Thermodesulfobacteriota</taxon>
        <taxon>Thermodesulfobacteria</taxon>
        <taxon>Thermodesulfobacteriales</taxon>
        <taxon>Thermodesulfobacteriaceae</taxon>
        <taxon>Thermodesulfobacterium</taxon>
    </lineage>
</organism>
<proteinExistence type="predicted"/>
<evidence type="ECO:0008006" key="2">
    <source>
        <dbReference type="Google" id="ProtNLM"/>
    </source>
</evidence>